<dbReference type="GO" id="GO:0003712">
    <property type="term" value="F:transcription coregulator activity"/>
    <property type="evidence" value="ECO:0007669"/>
    <property type="project" value="TreeGrafter"/>
</dbReference>
<dbReference type="InterPro" id="IPR027417">
    <property type="entry name" value="P-loop_NTPase"/>
</dbReference>
<dbReference type="PROSITE" id="PS50096">
    <property type="entry name" value="IQ"/>
    <property type="match status" value="1"/>
</dbReference>
<evidence type="ECO:0000313" key="3">
    <source>
        <dbReference type="Proteomes" id="UP001497497"/>
    </source>
</evidence>
<dbReference type="PANTHER" id="PTHR23335">
    <property type="entry name" value="CALMODULIN-BINDING TRANSCRIPTION ACTIVATOR CAMTA"/>
    <property type="match status" value="1"/>
</dbReference>
<protein>
    <submittedName>
        <fullName evidence="2">Uncharacterized protein</fullName>
    </submittedName>
</protein>
<feature type="region of interest" description="Disordered" evidence="1">
    <location>
        <begin position="302"/>
        <end position="407"/>
    </location>
</feature>
<dbReference type="EMBL" id="CAXITT010000204">
    <property type="protein sequence ID" value="CAL1535520.1"/>
    <property type="molecule type" value="Genomic_DNA"/>
</dbReference>
<dbReference type="SUPFAM" id="SSF52540">
    <property type="entry name" value="P-loop containing nucleoside triphosphate hydrolases"/>
    <property type="match status" value="1"/>
</dbReference>
<feature type="region of interest" description="Disordered" evidence="1">
    <location>
        <begin position="104"/>
        <end position="157"/>
    </location>
</feature>
<dbReference type="InterPro" id="IPR000048">
    <property type="entry name" value="IQ_motif_EF-hand-BS"/>
</dbReference>
<dbReference type="Proteomes" id="UP001497497">
    <property type="component" value="Unassembled WGS sequence"/>
</dbReference>
<dbReference type="PANTHER" id="PTHR23335:SF1">
    <property type="entry name" value="CALMODULIN-BINDING TRANSCRIPTION ACTIVATOR, ISOFORM F"/>
    <property type="match status" value="1"/>
</dbReference>
<comment type="caution">
    <text evidence="2">The sequence shown here is derived from an EMBL/GenBank/DDBJ whole genome shotgun (WGS) entry which is preliminary data.</text>
</comment>
<reference evidence="2 3" key="1">
    <citation type="submission" date="2024-04" db="EMBL/GenBank/DDBJ databases">
        <authorList>
            <consortium name="Genoscope - CEA"/>
            <person name="William W."/>
        </authorList>
    </citation>
    <scope>NUCLEOTIDE SEQUENCE [LARGE SCALE GENOMIC DNA]</scope>
</reference>
<name>A0AAV2HN90_LYMST</name>
<sequence length="457" mass="50153">MGSPLSQPVRDASSEGQLPVSPDMAFVAPPAPRLLLEDEIDEPSGYAGEPSTSKMDTDEIMSVRGGSPIIDVERISSDEEVDGNKEGSKHQMVTLANQIIAAIPERIKLSPPKGDDVDDASSGRGRSESHSSLPSQGSPRPSSFGDDSGISTPMTDSLAFEEYRYPEFGTPASSLSPDSTCLPSPYSPYSFTLDSPPPTTAEFTEYFNAPTTYMEKDFSQLTLSDQEQRKLYEAAKVIQNAYRHYRDKQQQQQQQLQQQKEIEAAILIQSYYRRYKTYAYYKKMSQAAVLIQNQFRTYYAKRKKRGDTGATTRRESERLKKGRNQSVIIQQRFRSHYQRRSLDGKEGSGQVPGAGDAPDSSPPPHEANSQYLDETPPTDVDSEPVTASDGCSQAATDGNRDEAPPATLRVVERGSCPVEMTSTSHMAINSGQSSGESCLGQCSQTAREVDNLTDSGC</sequence>
<accession>A0AAV2HN90</accession>
<feature type="non-terminal residue" evidence="2">
    <location>
        <position position="457"/>
    </location>
</feature>
<gene>
    <name evidence="2" type="ORF">GSLYS_00009480001</name>
</gene>
<evidence type="ECO:0000313" key="2">
    <source>
        <dbReference type="EMBL" id="CAL1535520.1"/>
    </source>
</evidence>
<dbReference type="Pfam" id="PF00612">
    <property type="entry name" value="IQ"/>
    <property type="match status" value="1"/>
</dbReference>
<dbReference type="SMART" id="SM00015">
    <property type="entry name" value="IQ"/>
    <property type="match status" value="3"/>
</dbReference>
<evidence type="ECO:0000256" key="1">
    <source>
        <dbReference type="SAM" id="MobiDB-lite"/>
    </source>
</evidence>
<dbReference type="GO" id="GO:0006357">
    <property type="term" value="P:regulation of transcription by RNA polymerase II"/>
    <property type="evidence" value="ECO:0007669"/>
    <property type="project" value="TreeGrafter"/>
</dbReference>
<dbReference type="CDD" id="cd23767">
    <property type="entry name" value="IQCD"/>
    <property type="match status" value="1"/>
</dbReference>
<organism evidence="2 3">
    <name type="scientific">Lymnaea stagnalis</name>
    <name type="common">Great pond snail</name>
    <name type="synonym">Helix stagnalis</name>
    <dbReference type="NCBI Taxonomy" id="6523"/>
    <lineage>
        <taxon>Eukaryota</taxon>
        <taxon>Metazoa</taxon>
        <taxon>Spiralia</taxon>
        <taxon>Lophotrochozoa</taxon>
        <taxon>Mollusca</taxon>
        <taxon>Gastropoda</taxon>
        <taxon>Heterobranchia</taxon>
        <taxon>Euthyneura</taxon>
        <taxon>Panpulmonata</taxon>
        <taxon>Hygrophila</taxon>
        <taxon>Lymnaeoidea</taxon>
        <taxon>Lymnaeidae</taxon>
        <taxon>Lymnaea</taxon>
    </lineage>
</organism>
<dbReference type="GO" id="GO:0003690">
    <property type="term" value="F:double-stranded DNA binding"/>
    <property type="evidence" value="ECO:0007669"/>
    <property type="project" value="TreeGrafter"/>
</dbReference>
<dbReference type="GO" id="GO:0005634">
    <property type="term" value="C:nucleus"/>
    <property type="evidence" value="ECO:0007669"/>
    <property type="project" value="TreeGrafter"/>
</dbReference>
<feature type="region of interest" description="Disordered" evidence="1">
    <location>
        <begin position="1"/>
        <end position="90"/>
    </location>
</feature>
<dbReference type="AlphaFoldDB" id="A0AAV2HN90"/>
<dbReference type="Gene3D" id="1.20.5.190">
    <property type="match status" value="1"/>
</dbReference>
<feature type="compositionally biased region" description="Basic and acidic residues" evidence="1">
    <location>
        <begin position="71"/>
        <end position="89"/>
    </location>
</feature>
<keyword evidence="3" id="KW-1185">Reference proteome</keyword>
<proteinExistence type="predicted"/>